<sequence>MERQNERKRGSKLLSVPRRKSQNSDTSVLGVSCGNQSKDVGSQRPEKIYKTGYGSVIHTKRQEWRTQHLHGLKPNRARRGREGR</sequence>
<reference evidence="2 4" key="1">
    <citation type="journal article" date="2008" name="Science">
        <title>The Physcomitrella genome reveals evolutionary insights into the conquest of land by plants.</title>
        <authorList>
            <person name="Rensing S."/>
            <person name="Lang D."/>
            <person name="Zimmer A."/>
            <person name="Terry A."/>
            <person name="Salamov A."/>
            <person name="Shapiro H."/>
            <person name="Nishiyama T."/>
            <person name="Perroud P.-F."/>
            <person name="Lindquist E."/>
            <person name="Kamisugi Y."/>
            <person name="Tanahashi T."/>
            <person name="Sakakibara K."/>
            <person name="Fujita T."/>
            <person name="Oishi K."/>
            <person name="Shin-I T."/>
            <person name="Kuroki Y."/>
            <person name="Toyoda A."/>
            <person name="Suzuki Y."/>
            <person name="Hashimoto A."/>
            <person name="Yamaguchi K."/>
            <person name="Sugano A."/>
            <person name="Kohara Y."/>
            <person name="Fujiyama A."/>
            <person name="Anterola A."/>
            <person name="Aoki S."/>
            <person name="Ashton N."/>
            <person name="Barbazuk W.B."/>
            <person name="Barker E."/>
            <person name="Bennetzen J."/>
            <person name="Bezanilla M."/>
            <person name="Blankenship R."/>
            <person name="Cho S.H."/>
            <person name="Dutcher S."/>
            <person name="Estelle M."/>
            <person name="Fawcett J.A."/>
            <person name="Gundlach H."/>
            <person name="Hanada K."/>
            <person name="Heyl A."/>
            <person name="Hicks K.A."/>
            <person name="Hugh J."/>
            <person name="Lohr M."/>
            <person name="Mayer K."/>
            <person name="Melkozernov A."/>
            <person name="Murata T."/>
            <person name="Nelson D."/>
            <person name="Pils B."/>
            <person name="Prigge M."/>
            <person name="Reiss B."/>
            <person name="Renner T."/>
            <person name="Rombauts S."/>
            <person name="Rushton P."/>
            <person name="Sanderfoot A."/>
            <person name="Schween G."/>
            <person name="Shiu S.-H."/>
            <person name="Stueber K."/>
            <person name="Theodoulou F.L."/>
            <person name="Tu H."/>
            <person name="Van de Peer Y."/>
            <person name="Verrier P.J."/>
            <person name="Waters E."/>
            <person name="Wood A."/>
            <person name="Yang L."/>
            <person name="Cove D."/>
            <person name="Cuming A."/>
            <person name="Hasebe M."/>
            <person name="Lucas S."/>
            <person name="Mishler D.B."/>
            <person name="Reski R."/>
            <person name="Grigoriev I."/>
            <person name="Quatrano R.S."/>
            <person name="Boore J.L."/>
        </authorList>
    </citation>
    <scope>NUCLEOTIDE SEQUENCE [LARGE SCALE GENOMIC DNA]</scope>
    <source>
        <strain evidence="3 4">cv. Gransden 2004</strain>
    </source>
</reference>
<keyword evidence="4" id="KW-1185">Reference proteome</keyword>
<dbReference type="AlphaFoldDB" id="A0A2K1L6I0"/>
<evidence type="ECO:0000313" key="3">
    <source>
        <dbReference type="EnsemblPlants" id="PAC:32970697.CDS.1"/>
    </source>
</evidence>
<feature type="compositionally biased region" description="Polar residues" evidence="1">
    <location>
        <begin position="23"/>
        <end position="40"/>
    </location>
</feature>
<feature type="region of interest" description="Disordered" evidence="1">
    <location>
        <begin position="65"/>
        <end position="84"/>
    </location>
</feature>
<evidence type="ECO:0000313" key="2">
    <source>
        <dbReference type="EMBL" id="PNR61645.1"/>
    </source>
</evidence>
<proteinExistence type="predicted"/>
<dbReference type="InParanoid" id="A0A2K1L6I0"/>
<dbReference type="Gramene" id="Pp3c1_1421V3.1">
    <property type="protein sequence ID" value="PAC:32970697.CDS.1"/>
    <property type="gene ID" value="Pp3c1_1421"/>
</dbReference>
<dbReference type="EMBL" id="ABEU02000001">
    <property type="protein sequence ID" value="PNR61645.1"/>
    <property type="molecule type" value="Genomic_DNA"/>
</dbReference>
<protein>
    <submittedName>
        <fullName evidence="2 3">Uncharacterized protein</fullName>
    </submittedName>
</protein>
<dbReference type="EnsemblPlants" id="Pp3c1_1421V3.1">
    <property type="protein sequence ID" value="PAC:32970697.CDS.1"/>
    <property type="gene ID" value="Pp3c1_1421"/>
</dbReference>
<dbReference type="Proteomes" id="UP000006727">
    <property type="component" value="Chromosome 1"/>
</dbReference>
<organism evidence="2">
    <name type="scientific">Physcomitrium patens</name>
    <name type="common">Spreading-leaved earth moss</name>
    <name type="synonym">Physcomitrella patens</name>
    <dbReference type="NCBI Taxonomy" id="3218"/>
    <lineage>
        <taxon>Eukaryota</taxon>
        <taxon>Viridiplantae</taxon>
        <taxon>Streptophyta</taxon>
        <taxon>Embryophyta</taxon>
        <taxon>Bryophyta</taxon>
        <taxon>Bryophytina</taxon>
        <taxon>Bryopsida</taxon>
        <taxon>Funariidae</taxon>
        <taxon>Funariales</taxon>
        <taxon>Funariaceae</taxon>
        <taxon>Physcomitrium</taxon>
    </lineage>
</organism>
<name>A0A2K1L6I0_PHYPA</name>
<gene>
    <name evidence="2" type="ORF">PHYPA_000068</name>
</gene>
<accession>A0A2K1L6I0</accession>
<reference evidence="3" key="3">
    <citation type="submission" date="2020-12" db="UniProtKB">
        <authorList>
            <consortium name="EnsemblPlants"/>
        </authorList>
    </citation>
    <scope>IDENTIFICATION</scope>
</reference>
<reference evidence="2 4" key="2">
    <citation type="journal article" date="2018" name="Plant J.">
        <title>The Physcomitrella patens chromosome-scale assembly reveals moss genome structure and evolution.</title>
        <authorList>
            <person name="Lang D."/>
            <person name="Ullrich K.K."/>
            <person name="Murat F."/>
            <person name="Fuchs J."/>
            <person name="Jenkins J."/>
            <person name="Haas F.B."/>
            <person name="Piednoel M."/>
            <person name="Gundlach H."/>
            <person name="Van Bel M."/>
            <person name="Meyberg R."/>
            <person name="Vives C."/>
            <person name="Morata J."/>
            <person name="Symeonidi A."/>
            <person name="Hiss M."/>
            <person name="Muchero W."/>
            <person name="Kamisugi Y."/>
            <person name="Saleh O."/>
            <person name="Blanc G."/>
            <person name="Decker E.L."/>
            <person name="van Gessel N."/>
            <person name="Grimwood J."/>
            <person name="Hayes R.D."/>
            <person name="Graham S.W."/>
            <person name="Gunter L.E."/>
            <person name="McDaniel S.F."/>
            <person name="Hoernstein S.N.W."/>
            <person name="Larsson A."/>
            <person name="Li F.W."/>
            <person name="Perroud P.F."/>
            <person name="Phillips J."/>
            <person name="Ranjan P."/>
            <person name="Rokshar D.S."/>
            <person name="Rothfels C.J."/>
            <person name="Schneider L."/>
            <person name="Shu S."/>
            <person name="Stevenson D.W."/>
            <person name="Thummler F."/>
            <person name="Tillich M."/>
            <person name="Villarreal Aguilar J.C."/>
            <person name="Widiez T."/>
            <person name="Wong G.K."/>
            <person name="Wymore A."/>
            <person name="Zhang Y."/>
            <person name="Zimmer A.D."/>
            <person name="Quatrano R.S."/>
            <person name="Mayer K.F.X."/>
            <person name="Goodstein D."/>
            <person name="Casacuberta J.M."/>
            <person name="Vandepoele K."/>
            <person name="Reski R."/>
            <person name="Cuming A.C."/>
            <person name="Tuskan G.A."/>
            <person name="Maumus F."/>
            <person name="Salse J."/>
            <person name="Schmutz J."/>
            <person name="Rensing S.A."/>
        </authorList>
    </citation>
    <scope>NUCLEOTIDE SEQUENCE [LARGE SCALE GENOMIC DNA]</scope>
    <source>
        <strain evidence="3 4">cv. Gransden 2004</strain>
    </source>
</reference>
<feature type="compositionally biased region" description="Basic residues" evidence="1">
    <location>
        <begin position="67"/>
        <end position="84"/>
    </location>
</feature>
<evidence type="ECO:0000313" key="4">
    <source>
        <dbReference type="Proteomes" id="UP000006727"/>
    </source>
</evidence>
<feature type="region of interest" description="Disordered" evidence="1">
    <location>
        <begin position="1"/>
        <end position="47"/>
    </location>
</feature>
<evidence type="ECO:0000256" key="1">
    <source>
        <dbReference type="SAM" id="MobiDB-lite"/>
    </source>
</evidence>